<dbReference type="PANTHER" id="PTHR32502">
    <property type="entry name" value="N-ACETYLGALACTOSAMINE PERMEASE II COMPONENT-RELATED"/>
    <property type="match status" value="1"/>
</dbReference>
<keyword evidence="1" id="KW-0812">Transmembrane</keyword>
<dbReference type="InterPro" id="IPR004704">
    <property type="entry name" value="PTS_IID_man"/>
</dbReference>
<feature type="transmembrane region" description="Helical" evidence="1">
    <location>
        <begin position="259"/>
        <end position="278"/>
    </location>
</feature>
<feature type="transmembrane region" description="Helical" evidence="1">
    <location>
        <begin position="182"/>
        <end position="211"/>
    </location>
</feature>
<dbReference type="RefSeq" id="WP_121977155.1">
    <property type="nucleotide sequence ID" value="NZ_JBHTLH010000030.1"/>
</dbReference>
<reference evidence="3" key="1">
    <citation type="journal article" date="2019" name="Int. J. Syst. Evol. Microbiol.">
        <title>The Global Catalogue of Microorganisms (GCM) 10K type strain sequencing project: providing services to taxonomists for standard genome sequencing and annotation.</title>
        <authorList>
            <consortium name="The Broad Institute Genomics Platform"/>
            <consortium name="The Broad Institute Genome Sequencing Center for Infectious Disease"/>
            <person name="Wu L."/>
            <person name="Ma J."/>
        </authorList>
    </citation>
    <scope>NUCLEOTIDE SEQUENCE [LARGE SCALE GENOMIC DNA]</scope>
    <source>
        <strain evidence="3">CCUG 71848</strain>
    </source>
</reference>
<dbReference type="Pfam" id="PF03613">
    <property type="entry name" value="EIID-AGA"/>
    <property type="match status" value="1"/>
</dbReference>
<dbReference type="PANTHER" id="PTHR32502:SF27">
    <property type="entry name" value="PTS SYSTEM, MANNOSE-SPECIFIC IID COMPONENT"/>
    <property type="match status" value="1"/>
</dbReference>
<feature type="transmembrane region" description="Helical" evidence="1">
    <location>
        <begin position="231"/>
        <end position="252"/>
    </location>
</feature>
<gene>
    <name evidence="2" type="ORF">ACFQ22_08985</name>
</gene>
<comment type="caution">
    <text evidence="2">The sequence shown here is derived from an EMBL/GenBank/DDBJ whole genome shotgun (WGS) entry which is preliminary data.</text>
</comment>
<organism evidence="2 3">
    <name type="scientific">Lentilactobacillus raoultii</name>
    <dbReference type="NCBI Taxonomy" id="1987503"/>
    <lineage>
        <taxon>Bacteria</taxon>
        <taxon>Bacillati</taxon>
        <taxon>Bacillota</taxon>
        <taxon>Bacilli</taxon>
        <taxon>Lactobacillales</taxon>
        <taxon>Lactobacillaceae</taxon>
        <taxon>Lentilactobacillus</taxon>
    </lineage>
</organism>
<accession>A0ABW3PNF0</accession>
<dbReference type="Proteomes" id="UP001597156">
    <property type="component" value="Unassembled WGS sequence"/>
</dbReference>
<evidence type="ECO:0000313" key="3">
    <source>
        <dbReference type="Proteomes" id="UP001597156"/>
    </source>
</evidence>
<evidence type="ECO:0000256" key="1">
    <source>
        <dbReference type="SAM" id="Phobius"/>
    </source>
</evidence>
<keyword evidence="1" id="KW-1133">Transmembrane helix</keyword>
<feature type="transmembrane region" description="Helical" evidence="1">
    <location>
        <begin position="135"/>
        <end position="161"/>
    </location>
</feature>
<keyword evidence="1" id="KW-0472">Membrane</keyword>
<dbReference type="EMBL" id="JBHTLH010000030">
    <property type="protein sequence ID" value="MFD1125483.1"/>
    <property type="molecule type" value="Genomic_DNA"/>
</dbReference>
<keyword evidence="3" id="KW-1185">Reference proteome</keyword>
<dbReference type="InterPro" id="IPR050303">
    <property type="entry name" value="GatZ_KbaZ_carbometab"/>
</dbReference>
<dbReference type="PROSITE" id="PS51108">
    <property type="entry name" value="PTS_EIID"/>
    <property type="match status" value="1"/>
</dbReference>
<sequence length="279" mass="30971">MGASFNQKKDQQLTNRPSLQPQDFVSIFWRSGFEQASWNYERMQNLGFAFILSPAIKRLYPDKQERIAAMKRHLQFFNTSPIMQSLVTGVVLNLEEKKARGQSISGDDITSVKTAMMGPLGGIGDPVWNGTLRPVLSALAAGLVLSGFGIWGPLLFFFAWNGLRLVFRYEAQRVGYQRGTEIINLFGSGILKVVTKASAVFGMFMTGVLIAKWVTVDFDLNRIPILKNLTWLNPVFSAIAALLLTIACLWLIRLRISPIWVLLLLFIVGIIGCAGGVLS</sequence>
<proteinExistence type="predicted"/>
<evidence type="ECO:0000313" key="2">
    <source>
        <dbReference type="EMBL" id="MFD1125483.1"/>
    </source>
</evidence>
<protein>
    <submittedName>
        <fullName evidence="2">PTS system mannose/fructose/sorbose family transporter subunit IID</fullName>
    </submittedName>
</protein>
<name>A0ABW3PNF0_9LACO</name>